<proteinExistence type="predicted"/>
<protein>
    <submittedName>
        <fullName evidence="2">Uncharacterized protein</fullName>
    </submittedName>
</protein>
<evidence type="ECO:0000313" key="3">
    <source>
        <dbReference type="Proteomes" id="UP000019462"/>
    </source>
</evidence>
<evidence type="ECO:0000256" key="1">
    <source>
        <dbReference type="SAM" id="MobiDB-lite"/>
    </source>
</evidence>
<feature type="region of interest" description="Disordered" evidence="1">
    <location>
        <begin position="91"/>
        <end position="126"/>
    </location>
</feature>
<feature type="compositionally biased region" description="Basic residues" evidence="1">
    <location>
        <begin position="267"/>
        <end position="278"/>
    </location>
</feature>
<feature type="region of interest" description="Disordered" evidence="1">
    <location>
        <begin position="238"/>
        <end position="278"/>
    </location>
</feature>
<sequence>MSLGRTMLEPRAFPPHDSVLEYVLCAAYQQDHVPVLVATAVRKTSDVLPRALPSLLFFDQQSIMVILDWPVRNRLRTNSLRSNLNDVLRPGARSRGAPLPGSLRGAAWDESRTSRLHRSEAPPRLPRRHRHFNASVGSARSWQRSPLPLSQQLPMSLRVPNRHAEVAYGDSMVERASITRRGHQPASTSNGGGRGRCVHDTAIWGIAPLGPPPKDHICTRRDKRESVIRLPWPDQDVMVDNAVDRSRLDFSEPAPAQPQAPSPKPHVPSRKPASRAPS</sequence>
<dbReference type="EMBL" id="AWNI01000022">
    <property type="protein sequence ID" value="ETS61288.1"/>
    <property type="molecule type" value="Genomic_DNA"/>
</dbReference>
<organism evidence="2 3">
    <name type="scientific">Moesziomyces aphidis</name>
    <name type="common">Pseudozyma aphidis</name>
    <dbReference type="NCBI Taxonomy" id="84754"/>
    <lineage>
        <taxon>Eukaryota</taxon>
        <taxon>Fungi</taxon>
        <taxon>Dikarya</taxon>
        <taxon>Basidiomycota</taxon>
        <taxon>Ustilaginomycotina</taxon>
        <taxon>Ustilaginomycetes</taxon>
        <taxon>Ustilaginales</taxon>
        <taxon>Ustilaginaceae</taxon>
        <taxon>Moesziomyces</taxon>
    </lineage>
</organism>
<dbReference type="HOGENOM" id="CLU_1001583_0_0_1"/>
<dbReference type="AlphaFoldDB" id="W3VI17"/>
<gene>
    <name evidence="2" type="ORF">PaG_05254</name>
</gene>
<comment type="caution">
    <text evidence="2">The sequence shown here is derived from an EMBL/GenBank/DDBJ whole genome shotgun (WGS) entry which is preliminary data.</text>
</comment>
<dbReference type="OrthoDB" id="10578474at2759"/>
<dbReference type="Proteomes" id="UP000019462">
    <property type="component" value="Unassembled WGS sequence"/>
</dbReference>
<keyword evidence="3" id="KW-1185">Reference proteome</keyword>
<accession>W3VI17</accession>
<reference evidence="2 3" key="1">
    <citation type="journal article" date="2014" name="Genome Announc.">
        <title>Genome sequence of the basidiomycetous fungus Pseudozyma aphidis DSM70725, an efficient producer of biosurfactant mannosylerythritol lipids.</title>
        <authorList>
            <person name="Lorenz S."/>
            <person name="Guenther M."/>
            <person name="Grumaz C."/>
            <person name="Rupp S."/>
            <person name="Zibek S."/>
            <person name="Sohn K."/>
        </authorList>
    </citation>
    <scope>NUCLEOTIDE SEQUENCE [LARGE SCALE GENOMIC DNA]</scope>
    <source>
        <strain evidence="3">ATCC 32657 / CBS 517.83 / DSM 70725 / JCM 10318 / NBRC 10182 / NRRL Y-7954 / St-0401</strain>
    </source>
</reference>
<evidence type="ECO:0000313" key="2">
    <source>
        <dbReference type="EMBL" id="ETS61288.1"/>
    </source>
</evidence>
<name>W3VI17_MOEAP</name>
<feature type="compositionally biased region" description="Basic and acidic residues" evidence="1">
    <location>
        <begin position="107"/>
        <end position="121"/>
    </location>
</feature>
<feature type="compositionally biased region" description="Pro residues" evidence="1">
    <location>
        <begin position="255"/>
        <end position="266"/>
    </location>
</feature>